<evidence type="ECO:0000313" key="2">
    <source>
        <dbReference type="Proteomes" id="UP001055091"/>
    </source>
</evidence>
<evidence type="ECO:0000313" key="1">
    <source>
        <dbReference type="EMBL" id="GKH00663.1"/>
    </source>
</evidence>
<organism evidence="1 2">
    <name type="scientific">Hungatella hathewayi</name>
    <dbReference type="NCBI Taxonomy" id="154046"/>
    <lineage>
        <taxon>Bacteria</taxon>
        <taxon>Bacillati</taxon>
        <taxon>Bacillota</taxon>
        <taxon>Clostridia</taxon>
        <taxon>Lachnospirales</taxon>
        <taxon>Lachnospiraceae</taxon>
        <taxon>Hungatella</taxon>
    </lineage>
</organism>
<dbReference type="AlphaFoldDB" id="A0AA37JG91"/>
<dbReference type="EMBL" id="BQNJ01000001">
    <property type="protein sequence ID" value="GKH00663.1"/>
    <property type="molecule type" value="Genomic_DNA"/>
</dbReference>
<dbReference type="Proteomes" id="UP001055091">
    <property type="component" value="Unassembled WGS sequence"/>
</dbReference>
<name>A0AA37JG91_9FIRM</name>
<reference evidence="1" key="1">
    <citation type="submission" date="2022-01" db="EMBL/GenBank/DDBJ databases">
        <title>Novel bile acid biosynthetic pathways are enriched in the microbiome of centenarians.</title>
        <authorList>
            <person name="Sato Y."/>
            <person name="Atarashi K."/>
            <person name="Plichta R.D."/>
            <person name="Arai Y."/>
            <person name="Sasajima S."/>
            <person name="Kearney M.S."/>
            <person name="Suda W."/>
            <person name="Takeshita K."/>
            <person name="Sasaki T."/>
            <person name="Okamoto S."/>
            <person name="Skelly N.A."/>
            <person name="Okamura Y."/>
            <person name="Vlamakis H."/>
            <person name="Li Y."/>
            <person name="Tanoue T."/>
            <person name="Takei H."/>
            <person name="Nittono H."/>
            <person name="Narushima S."/>
            <person name="Irie J."/>
            <person name="Itoh H."/>
            <person name="Moriya K."/>
            <person name="Sugiura Y."/>
            <person name="Suematsu M."/>
            <person name="Moritoki N."/>
            <person name="Shibata S."/>
            <person name="Littman R.D."/>
            <person name="Fischbach A.M."/>
            <person name="Uwamino Y."/>
            <person name="Inoue T."/>
            <person name="Honda A."/>
            <person name="Hattori M."/>
            <person name="Murai T."/>
            <person name="Xavier J.R."/>
            <person name="Hirose N."/>
            <person name="Honda K."/>
        </authorList>
    </citation>
    <scope>NUCLEOTIDE SEQUENCE</scope>
    <source>
        <strain evidence="1">CE91-St55</strain>
    </source>
</reference>
<proteinExistence type="predicted"/>
<accession>A0AA37JG91</accession>
<gene>
    <name evidence="1" type="ORF">CE91St55_26440</name>
</gene>
<sequence>MRGLPQKKNARIADKMELFGHLRRYEKIRKDKERDIYNLK</sequence>
<comment type="caution">
    <text evidence="1">The sequence shown here is derived from an EMBL/GenBank/DDBJ whole genome shotgun (WGS) entry which is preliminary data.</text>
</comment>
<protein>
    <submittedName>
        <fullName evidence="1">Uncharacterized protein</fullName>
    </submittedName>
</protein>